<keyword evidence="1" id="KW-0175">Coiled coil</keyword>
<dbReference type="Proteomes" id="UP000238701">
    <property type="component" value="Unassembled WGS sequence"/>
</dbReference>
<proteinExistence type="predicted"/>
<dbReference type="AlphaFoldDB" id="A0A2U3JXS0"/>
<reference evidence="3" key="1">
    <citation type="submission" date="2018-02" db="EMBL/GenBank/DDBJ databases">
        <authorList>
            <person name="Hausmann B."/>
        </authorList>
    </citation>
    <scope>NUCLEOTIDE SEQUENCE [LARGE SCALE GENOMIC DNA]</scope>
    <source>
        <strain evidence="3">Peat soil MAG SbA1</strain>
    </source>
</reference>
<organism evidence="2 3">
    <name type="scientific">Candidatus Sulfotelmatobacter kueseliae</name>
    <dbReference type="NCBI Taxonomy" id="2042962"/>
    <lineage>
        <taxon>Bacteria</taxon>
        <taxon>Pseudomonadati</taxon>
        <taxon>Acidobacteriota</taxon>
        <taxon>Terriglobia</taxon>
        <taxon>Terriglobales</taxon>
        <taxon>Candidatus Korobacteraceae</taxon>
        <taxon>Candidatus Sulfotelmatobacter</taxon>
    </lineage>
</organism>
<dbReference type="EMBL" id="OMOD01000006">
    <property type="protein sequence ID" value="SPF32090.1"/>
    <property type="molecule type" value="Genomic_DNA"/>
</dbReference>
<accession>A0A2U3JXS0</accession>
<name>A0A2U3JXS0_9BACT</name>
<evidence type="ECO:0000313" key="3">
    <source>
        <dbReference type="Proteomes" id="UP000238701"/>
    </source>
</evidence>
<protein>
    <submittedName>
        <fullName evidence="2">Uncharacterized protein</fullName>
    </submittedName>
</protein>
<sequence>MGILENARQVASAVQEIHNLELYQRVLGLHSDIIELVEENNRLRQENEELRKQKETQGKLRLSTTGHVYYLFNEGGQQEDGPFCTVCWDIDRKLVRPFAYRNEDGSGGHICEFCRSHRSRQR</sequence>
<evidence type="ECO:0000313" key="2">
    <source>
        <dbReference type="EMBL" id="SPF32090.1"/>
    </source>
</evidence>
<feature type="coiled-coil region" evidence="1">
    <location>
        <begin position="33"/>
        <end position="60"/>
    </location>
</feature>
<evidence type="ECO:0000256" key="1">
    <source>
        <dbReference type="SAM" id="Coils"/>
    </source>
</evidence>
<gene>
    <name evidence="2" type="ORF">SBA1_1030024</name>
</gene>